<keyword evidence="6" id="KW-0131">Cell cycle</keyword>
<dbReference type="Proteomes" id="UP001355207">
    <property type="component" value="Chromosome 9"/>
</dbReference>
<gene>
    <name evidence="10" type="ORF">L201_006507</name>
</gene>
<feature type="region of interest" description="Disordered" evidence="8">
    <location>
        <begin position="65"/>
        <end position="103"/>
    </location>
</feature>
<feature type="repeat" description="WD" evidence="7">
    <location>
        <begin position="255"/>
        <end position="296"/>
    </location>
</feature>
<feature type="repeat" description="WD" evidence="7">
    <location>
        <begin position="338"/>
        <end position="370"/>
    </location>
</feature>
<dbReference type="SMART" id="SM00320">
    <property type="entry name" value="WD40"/>
    <property type="match status" value="6"/>
</dbReference>
<sequence length="545" mass="59030">MLSDTGSSNLPGDVTNPFISKLTSSPKKGRISPHEESIASLREGMGRMDISARGNSLDYLQHMERKDSSKDNGLGNRRELDRFVPSRPNSIHHSSHSSTTLPTLALDSANSSSLISPDTSINNSSVNDLSTSTLSATLGVPQSNRRILSFRSAPPPASHATSHLDAQRNYLLHSSASANRGTGSNLSGKDSNKKRTPPYVPERVLDAPGFEDDYYLNLIDWSCANRVAIGLGDTGYVWDAETGSVNALGGGNDDDSEERSKVTAVSWSDDGAYLAVGTDAGEVEVWDVEEGKKMRTMAGHSARIPSLSWYGHVLSSGCRDGSIYHHDVRVAKHKVMELVGHNAEVCGLTWRSDGQFLASGGNDNVVNCWDGRIGASVLQTGEGVPRGVAKWTKRNHTAAVKALAWCPWQSSLLASGGGTADKHIHFWSTSTGARTSSLKTTTQVTSLQFSDHSKELIGTHGYPDNTITLWSYPSLEKIWEVPAHDSRIICSSKSPDGTTICTGAGDENLKFWKIWEVKQSKKDKSHNEDDLSSINGRGKNTVRIR</sequence>
<feature type="region of interest" description="Disordered" evidence="8">
    <location>
        <begin position="174"/>
        <end position="200"/>
    </location>
</feature>
<evidence type="ECO:0000313" key="10">
    <source>
        <dbReference type="EMBL" id="WWC91561.1"/>
    </source>
</evidence>
<dbReference type="InterPro" id="IPR001680">
    <property type="entry name" value="WD40_rpt"/>
</dbReference>
<feature type="compositionally biased region" description="Basic and acidic residues" evidence="8">
    <location>
        <begin position="65"/>
        <end position="84"/>
    </location>
</feature>
<dbReference type="Pfam" id="PF24807">
    <property type="entry name" value="WD40_CDC20-Fz"/>
    <property type="match status" value="1"/>
</dbReference>
<feature type="region of interest" description="Disordered" evidence="8">
    <location>
        <begin position="1"/>
        <end position="34"/>
    </location>
</feature>
<dbReference type="Gene3D" id="2.130.10.10">
    <property type="entry name" value="YVTN repeat-like/Quinoprotein amine dehydrogenase"/>
    <property type="match status" value="1"/>
</dbReference>
<reference evidence="10 11" key="1">
    <citation type="submission" date="2024-01" db="EMBL/GenBank/DDBJ databases">
        <title>Comparative genomics of Cryptococcus and Kwoniella reveals pathogenesis evolution and contrasting modes of karyotype evolution via chromosome fusion or intercentromeric recombination.</title>
        <authorList>
            <person name="Coelho M.A."/>
            <person name="David-Palma M."/>
            <person name="Shea T."/>
            <person name="Bowers K."/>
            <person name="McGinley-Smith S."/>
            <person name="Mohammad A.W."/>
            <person name="Gnirke A."/>
            <person name="Yurkov A.M."/>
            <person name="Nowrousian M."/>
            <person name="Sun S."/>
            <person name="Cuomo C.A."/>
            <person name="Heitman J."/>
        </authorList>
    </citation>
    <scope>NUCLEOTIDE SEQUENCE [LARGE SCALE GENOMIC DNA]</scope>
    <source>
        <strain evidence="10 11">CBS 6074</strain>
    </source>
</reference>
<dbReference type="AlphaFoldDB" id="A0AAX4K1F7"/>
<keyword evidence="3" id="KW-0132">Cell division</keyword>
<evidence type="ECO:0000256" key="8">
    <source>
        <dbReference type="SAM" id="MobiDB-lite"/>
    </source>
</evidence>
<dbReference type="GO" id="GO:0031145">
    <property type="term" value="P:anaphase-promoting complex-dependent catabolic process"/>
    <property type="evidence" value="ECO:0007669"/>
    <property type="project" value="TreeGrafter"/>
</dbReference>
<dbReference type="EMBL" id="CP144106">
    <property type="protein sequence ID" value="WWC91561.1"/>
    <property type="molecule type" value="Genomic_DNA"/>
</dbReference>
<feature type="repeat" description="WD" evidence="7">
    <location>
        <begin position="481"/>
        <end position="514"/>
    </location>
</feature>
<dbReference type="PROSITE" id="PS50082">
    <property type="entry name" value="WD_REPEATS_2"/>
    <property type="match status" value="3"/>
</dbReference>
<dbReference type="InterPro" id="IPR015943">
    <property type="entry name" value="WD40/YVTN_repeat-like_dom_sf"/>
</dbReference>
<dbReference type="SUPFAM" id="SSF50978">
    <property type="entry name" value="WD40 repeat-like"/>
    <property type="match status" value="1"/>
</dbReference>
<keyword evidence="2 7" id="KW-0853">WD repeat</keyword>
<dbReference type="InterPro" id="IPR033010">
    <property type="entry name" value="Cdc20/Fizzy"/>
</dbReference>
<feature type="compositionally biased region" description="Polar residues" evidence="8">
    <location>
        <begin position="17"/>
        <end position="26"/>
    </location>
</feature>
<protein>
    <recommendedName>
        <fullName evidence="9">CDC20/Fizzy WD40 domain-containing protein</fullName>
    </recommendedName>
</protein>
<proteinExistence type="inferred from homology"/>
<dbReference type="GeneID" id="91097176"/>
<evidence type="ECO:0000256" key="6">
    <source>
        <dbReference type="ARBA" id="ARBA00023306"/>
    </source>
</evidence>
<evidence type="ECO:0000259" key="9">
    <source>
        <dbReference type="Pfam" id="PF24807"/>
    </source>
</evidence>
<evidence type="ECO:0000256" key="3">
    <source>
        <dbReference type="ARBA" id="ARBA00022618"/>
    </source>
</evidence>
<evidence type="ECO:0000256" key="1">
    <source>
        <dbReference type="ARBA" id="ARBA00006445"/>
    </source>
</evidence>
<evidence type="ECO:0000256" key="7">
    <source>
        <dbReference type="PROSITE-ProRule" id="PRU00221"/>
    </source>
</evidence>
<comment type="similarity">
    <text evidence="1">Belongs to the WD repeat CDC20/Fizzy family.</text>
</comment>
<dbReference type="InterPro" id="IPR036322">
    <property type="entry name" value="WD40_repeat_dom_sf"/>
</dbReference>
<keyword evidence="11" id="KW-1185">Reference proteome</keyword>
<evidence type="ECO:0000256" key="2">
    <source>
        <dbReference type="ARBA" id="ARBA00022574"/>
    </source>
</evidence>
<dbReference type="GO" id="GO:0051301">
    <property type="term" value="P:cell division"/>
    <property type="evidence" value="ECO:0007669"/>
    <property type="project" value="UniProtKB-KW"/>
</dbReference>
<feature type="domain" description="CDC20/Fizzy WD40" evidence="9">
    <location>
        <begin position="205"/>
        <end position="512"/>
    </location>
</feature>
<dbReference type="GO" id="GO:0010997">
    <property type="term" value="F:anaphase-promoting complex binding"/>
    <property type="evidence" value="ECO:0007669"/>
    <property type="project" value="InterPro"/>
</dbReference>
<dbReference type="GO" id="GO:1990757">
    <property type="term" value="F:ubiquitin ligase activator activity"/>
    <property type="evidence" value="ECO:0007669"/>
    <property type="project" value="TreeGrafter"/>
</dbReference>
<name>A0AAX4K1F7_9TREE</name>
<feature type="compositionally biased region" description="Low complexity" evidence="8">
    <location>
        <begin position="85"/>
        <end position="103"/>
    </location>
</feature>
<evidence type="ECO:0000256" key="4">
    <source>
        <dbReference type="ARBA" id="ARBA00022737"/>
    </source>
</evidence>
<keyword evidence="5" id="KW-0498">Mitosis</keyword>
<feature type="compositionally biased region" description="Polar residues" evidence="8">
    <location>
        <begin position="174"/>
        <end position="189"/>
    </location>
</feature>
<feature type="region of interest" description="Disordered" evidence="8">
    <location>
        <begin position="525"/>
        <end position="545"/>
    </location>
</feature>
<dbReference type="GO" id="GO:1905786">
    <property type="term" value="P:positive regulation of anaphase-promoting complex-dependent catabolic process"/>
    <property type="evidence" value="ECO:0007669"/>
    <property type="project" value="TreeGrafter"/>
</dbReference>
<organism evidence="10 11">
    <name type="scientific">Kwoniella dendrophila CBS 6074</name>
    <dbReference type="NCBI Taxonomy" id="1295534"/>
    <lineage>
        <taxon>Eukaryota</taxon>
        <taxon>Fungi</taxon>
        <taxon>Dikarya</taxon>
        <taxon>Basidiomycota</taxon>
        <taxon>Agaricomycotina</taxon>
        <taxon>Tremellomycetes</taxon>
        <taxon>Tremellales</taxon>
        <taxon>Cryptococcaceae</taxon>
        <taxon>Kwoniella</taxon>
    </lineage>
</organism>
<accession>A0AAX4K1F7</accession>
<evidence type="ECO:0000256" key="5">
    <source>
        <dbReference type="ARBA" id="ARBA00022776"/>
    </source>
</evidence>
<dbReference type="GO" id="GO:0005680">
    <property type="term" value="C:anaphase-promoting complex"/>
    <property type="evidence" value="ECO:0007669"/>
    <property type="project" value="TreeGrafter"/>
</dbReference>
<feature type="compositionally biased region" description="Polar residues" evidence="8">
    <location>
        <begin position="1"/>
        <end position="10"/>
    </location>
</feature>
<evidence type="ECO:0000313" key="11">
    <source>
        <dbReference type="Proteomes" id="UP001355207"/>
    </source>
</evidence>
<keyword evidence="4" id="KW-0677">Repeat</keyword>
<dbReference type="RefSeq" id="XP_066078323.1">
    <property type="nucleotide sequence ID" value="XM_066222226.1"/>
</dbReference>
<dbReference type="PANTHER" id="PTHR19918:SF8">
    <property type="entry name" value="FI02843P"/>
    <property type="match status" value="1"/>
</dbReference>
<dbReference type="InterPro" id="IPR056150">
    <property type="entry name" value="WD40_CDC20-Fz"/>
</dbReference>
<dbReference type="PROSITE" id="PS50294">
    <property type="entry name" value="WD_REPEATS_REGION"/>
    <property type="match status" value="3"/>
</dbReference>
<dbReference type="PANTHER" id="PTHR19918">
    <property type="entry name" value="CELL DIVISION CYCLE 20 CDC20 FIZZY -RELATED"/>
    <property type="match status" value="1"/>
</dbReference>